<dbReference type="InterPro" id="IPR011992">
    <property type="entry name" value="EF-hand-dom_pair"/>
</dbReference>
<evidence type="ECO:0000313" key="2">
    <source>
        <dbReference type="EMBL" id="QCX01891.1"/>
    </source>
</evidence>
<dbReference type="KEGG" id="asag:FGM00_17870"/>
<proteinExistence type="predicted"/>
<keyword evidence="3" id="KW-1185">Reference proteome</keyword>
<sequence>MKYVSIKSTLCVLGIAFFVTNNVSGQSTNQEREATPVATAEKLFAKMDMNEDGRLTKNELNGTLRHDFKKIDSNADGIITEEEFLEAPKLTKKAMRKDDPQ</sequence>
<dbReference type="InterPro" id="IPR002048">
    <property type="entry name" value="EF_hand_dom"/>
</dbReference>
<accession>A0A5B7SYA3</accession>
<dbReference type="SUPFAM" id="SSF47473">
    <property type="entry name" value="EF-hand"/>
    <property type="match status" value="1"/>
</dbReference>
<dbReference type="RefSeq" id="WP_138854228.1">
    <property type="nucleotide sequence ID" value="NZ_CP040710.1"/>
</dbReference>
<dbReference type="PROSITE" id="PS50222">
    <property type="entry name" value="EF_HAND_2"/>
    <property type="match status" value="1"/>
</dbReference>
<dbReference type="InterPro" id="IPR018247">
    <property type="entry name" value="EF_Hand_1_Ca_BS"/>
</dbReference>
<dbReference type="Gene3D" id="1.10.238.10">
    <property type="entry name" value="EF-hand"/>
    <property type="match status" value="1"/>
</dbReference>
<protein>
    <submittedName>
        <fullName evidence="2">EF-hand domain-containing protein</fullName>
    </submittedName>
</protein>
<organism evidence="2 3">
    <name type="scientific">Aggregatimonas sangjinii</name>
    <dbReference type="NCBI Taxonomy" id="2583587"/>
    <lineage>
        <taxon>Bacteria</taxon>
        <taxon>Pseudomonadati</taxon>
        <taxon>Bacteroidota</taxon>
        <taxon>Flavobacteriia</taxon>
        <taxon>Flavobacteriales</taxon>
        <taxon>Flavobacteriaceae</taxon>
        <taxon>Aggregatimonas</taxon>
    </lineage>
</organism>
<dbReference type="PROSITE" id="PS00018">
    <property type="entry name" value="EF_HAND_1"/>
    <property type="match status" value="2"/>
</dbReference>
<reference evidence="2 3" key="1">
    <citation type="submission" date="2019-05" db="EMBL/GenBank/DDBJ databases">
        <title>Genome sequencing of F202Z8.</title>
        <authorList>
            <person name="Kwon Y.M."/>
        </authorList>
    </citation>
    <scope>NUCLEOTIDE SEQUENCE [LARGE SCALE GENOMIC DNA]</scope>
    <source>
        <strain evidence="2 3">F202Z8</strain>
    </source>
</reference>
<feature type="domain" description="EF-hand" evidence="1">
    <location>
        <begin position="35"/>
        <end position="70"/>
    </location>
</feature>
<dbReference type="GO" id="GO:0005509">
    <property type="term" value="F:calcium ion binding"/>
    <property type="evidence" value="ECO:0007669"/>
    <property type="project" value="InterPro"/>
</dbReference>
<dbReference type="OrthoDB" id="1145220at2"/>
<gene>
    <name evidence="2" type="ORF">FGM00_17870</name>
</gene>
<dbReference type="EMBL" id="CP040710">
    <property type="protein sequence ID" value="QCX01891.1"/>
    <property type="molecule type" value="Genomic_DNA"/>
</dbReference>
<evidence type="ECO:0000313" key="3">
    <source>
        <dbReference type="Proteomes" id="UP000310017"/>
    </source>
</evidence>
<dbReference type="Proteomes" id="UP000310017">
    <property type="component" value="Chromosome"/>
</dbReference>
<name>A0A5B7SYA3_9FLAO</name>
<evidence type="ECO:0000259" key="1">
    <source>
        <dbReference type="PROSITE" id="PS50222"/>
    </source>
</evidence>
<dbReference type="Pfam" id="PF13202">
    <property type="entry name" value="EF-hand_5"/>
    <property type="match status" value="2"/>
</dbReference>
<dbReference type="AlphaFoldDB" id="A0A5B7SYA3"/>